<dbReference type="RefSeq" id="WP_007922037.1">
    <property type="nucleotide sequence ID" value="NZ_ADVG01000005.1"/>
</dbReference>
<sequence length="111" mass="13220">MKQERRVLTLAELTEEQRAEAYRRYEVVRACVEEGIAQTVVARERGVPVKTLQRWVRQYREYGLCGLARQARADRGTQRMSEEWFCQNSEDDLVWRPLMEYACEKQTSDEE</sequence>
<evidence type="ECO:0008006" key="3">
    <source>
        <dbReference type="Google" id="ProtNLM"/>
    </source>
</evidence>
<dbReference type="AlphaFoldDB" id="D6U7K9"/>
<accession>D6U7K9</accession>
<dbReference type="InParanoid" id="D6U7K9"/>
<organism evidence="1 2">
    <name type="scientific">Ktedonobacter racemifer DSM 44963</name>
    <dbReference type="NCBI Taxonomy" id="485913"/>
    <lineage>
        <taxon>Bacteria</taxon>
        <taxon>Bacillati</taxon>
        <taxon>Chloroflexota</taxon>
        <taxon>Ktedonobacteria</taxon>
        <taxon>Ktedonobacterales</taxon>
        <taxon>Ktedonobacteraceae</taxon>
        <taxon>Ktedonobacter</taxon>
    </lineage>
</organism>
<dbReference type="OrthoDB" id="9797531at2"/>
<protein>
    <recommendedName>
        <fullName evidence="3">Helix-turn-helix domain-containing protein</fullName>
    </recommendedName>
</protein>
<name>D6U7K9_KTERA</name>
<dbReference type="Pfam" id="PF13384">
    <property type="entry name" value="HTH_23"/>
    <property type="match status" value="1"/>
</dbReference>
<keyword evidence="2" id="KW-1185">Reference proteome</keyword>
<dbReference type="EMBL" id="ADVG01000005">
    <property type="protein sequence ID" value="EFH79870.1"/>
    <property type="molecule type" value="Genomic_DNA"/>
</dbReference>
<gene>
    <name evidence="1" type="ORF">Krac_0390</name>
</gene>
<dbReference type="InterPro" id="IPR009057">
    <property type="entry name" value="Homeodomain-like_sf"/>
</dbReference>
<evidence type="ECO:0000313" key="1">
    <source>
        <dbReference type="EMBL" id="EFH79870.1"/>
    </source>
</evidence>
<evidence type="ECO:0000313" key="2">
    <source>
        <dbReference type="Proteomes" id="UP000004508"/>
    </source>
</evidence>
<dbReference type="InterPro" id="IPR036388">
    <property type="entry name" value="WH-like_DNA-bd_sf"/>
</dbReference>
<reference evidence="1 2" key="1">
    <citation type="journal article" date="2011" name="Stand. Genomic Sci.">
        <title>Non-contiguous finished genome sequence and contextual data of the filamentous soil bacterium Ktedonobacter racemifer type strain (SOSP1-21).</title>
        <authorList>
            <person name="Chang Y.J."/>
            <person name="Land M."/>
            <person name="Hauser L."/>
            <person name="Chertkov O."/>
            <person name="Del Rio T.G."/>
            <person name="Nolan M."/>
            <person name="Copeland A."/>
            <person name="Tice H."/>
            <person name="Cheng J.F."/>
            <person name="Lucas S."/>
            <person name="Han C."/>
            <person name="Goodwin L."/>
            <person name="Pitluck S."/>
            <person name="Ivanova N."/>
            <person name="Ovchinikova G."/>
            <person name="Pati A."/>
            <person name="Chen A."/>
            <person name="Palaniappan K."/>
            <person name="Mavromatis K."/>
            <person name="Liolios K."/>
            <person name="Brettin T."/>
            <person name="Fiebig A."/>
            <person name="Rohde M."/>
            <person name="Abt B."/>
            <person name="Goker M."/>
            <person name="Detter J.C."/>
            <person name="Woyke T."/>
            <person name="Bristow J."/>
            <person name="Eisen J.A."/>
            <person name="Markowitz V."/>
            <person name="Hugenholtz P."/>
            <person name="Kyrpides N.C."/>
            <person name="Klenk H.P."/>
            <person name="Lapidus A."/>
        </authorList>
    </citation>
    <scope>NUCLEOTIDE SEQUENCE [LARGE SCALE GENOMIC DNA]</scope>
    <source>
        <strain evidence="2">DSM 44963</strain>
    </source>
</reference>
<dbReference type="Gene3D" id="1.10.10.10">
    <property type="entry name" value="Winged helix-like DNA-binding domain superfamily/Winged helix DNA-binding domain"/>
    <property type="match status" value="1"/>
</dbReference>
<proteinExistence type="predicted"/>
<dbReference type="STRING" id="485913.Krac_0390"/>
<dbReference type="Proteomes" id="UP000004508">
    <property type="component" value="Unassembled WGS sequence"/>
</dbReference>
<dbReference type="SUPFAM" id="SSF46689">
    <property type="entry name" value="Homeodomain-like"/>
    <property type="match status" value="1"/>
</dbReference>
<dbReference type="eggNOG" id="COG3415">
    <property type="taxonomic scope" value="Bacteria"/>
</dbReference>
<comment type="caution">
    <text evidence="1">The sequence shown here is derived from an EMBL/GenBank/DDBJ whole genome shotgun (WGS) entry which is preliminary data.</text>
</comment>